<sequence length="510" mass="53321">MTAPAPATPHIAGPHSGPDAVSRVRTDLFIDGTWTPAASGERFEVVNPATGEVLARVADADATDARRALEIAAAHQGDWAATSPRYRSEILYRANQLIMARVDEIAAVMTAEMGKPLAEAKGEVAYGAEFFRWFAEEAVRIGGDSTTTGDGSHRIVVTRQPVGPCILITPWNFPLAMGTRKIGPAVAAGCTMVLKPAELTPLTTLLLAEILVEAGLPPGVLNVVTTSDPSTVVTEWMESGLARKISFTGSTEVGKLLLRQAAGTVMRTSMELGGNAPFIVCADADVSRAVDGLMFAKMRNIGQACTAANRVFVHRSVIDEFTDAFAAKMSALRVGDGAAEGVQVGPLVESKAVEKVSALVSDAVAKGARVVCGGENPDGPGFFYPPTVLTGVGLDADLTRTEIFGPVAAIIPFGTADEPDDPAADDEVLALANDTPWGLVGYLFSQDVDRCARLSAALETGMVGVNTGTVSNPAAPFGGVKESGLGREGGRVGIEEFLDMKYTATPIPRR</sequence>
<accession>A0A243QEP2</accession>
<name>A0A243QEP2_9ACTN</name>
<evidence type="ECO:0000259" key="5">
    <source>
        <dbReference type="Pfam" id="PF00171"/>
    </source>
</evidence>
<dbReference type="FunFam" id="3.40.309.10:FF:000004">
    <property type="entry name" value="Succinate-semialdehyde dehydrogenase I"/>
    <property type="match status" value="1"/>
</dbReference>
<dbReference type="Pfam" id="PF00171">
    <property type="entry name" value="Aldedh"/>
    <property type="match status" value="1"/>
</dbReference>
<dbReference type="Gene3D" id="3.40.309.10">
    <property type="entry name" value="Aldehyde Dehydrogenase, Chain A, domain 2"/>
    <property type="match status" value="1"/>
</dbReference>
<comment type="similarity">
    <text evidence="1 4">Belongs to the aldehyde dehydrogenase family.</text>
</comment>
<keyword evidence="2 4" id="KW-0560">Oxidoreductase</keyword>
<dbReference type="PANTHER" id="PTHR43353">
    <property type="entry name" value="SUCCINATE-SEMIALDEHYDE DEHYDROGENASE, MITOCHONDRIAL"/>
    <property type="match status" value="1"/>
</dbReference>
<feature type="active site" evidence="3">
    <location>
        <position position="271"/>
    </location>
</feature>
<dbReference type="RefSeq" id="WP_086533936.1">
    <property type="nucleotide sequence ID" value="NZ_NGFO01000003.1"/>
</dbReference>
<evidence type="ECO:0000256" key="1">
    <source>
        <dbReference type="ARBA" id="ARBA00009986"/>
    </source>
</evidence>
<dbReference type="PROSITE" id="PS00687">
    <property type="entry name" value="ALDEHYDE_DEHYDR_GLU"/>
    <property type="match status" value="1"/>
</dbReference>
<dbReference type="Gene3D" id="3.40.605.10">
    <property type="entry name" value="Aldehyde Dehydrogenase, Chain A, domain 1"/>
    <property type="match status" value="1"/>
</dbReference>
<evidence type="ECO:0000313" key="7">
    <source>
        <dbReference type="Proteomes" id="UP000194632"/>
    </source>
</evidence>
<dbReference type="Proteomes" id="UP000194632">
    <property type="component" value="Unassembled WGS sequence"/>
</dbReference>
<organism evidence="6 7">
    <name type="scientific">Gordonia lacunae</name>
    <dbReference type="NCBI Taxonomy" id="417102"/>
    <lineage>
        <taxon>Bacteria</taxon>
        <taxon>Bacillati</taxon>
        <taxon>Actinomycetota</taxon>
        <taxon>Actinomycetes</taxon>
        <taxon>Mycobacteriales</taxon>
        <taxon>Gordoniaceae</taxon>
        <taxon>Gordonia</taxon>
    </lineage>
</organism>
<gene>
    <name evidence="6" type="ORF">CA982_03315</name>
</gene>
<dbReference type="InterPro" id="IPR016163">
    <property type="entry name" value="Ald_DH_C"/>
</dbReference>
<dbReference type="PANTHER" id="PTHR43353:SF5">
    <property type="entry name" value="SUCCINATE-SEMIALDEHYDE DEHYDROGENASE, MITOCHONDRIAL"/>
    <property type="match status" value="1"/>
</dbReference>
<protein>
    <submittedName>
        <fullName evidence="6">NAD-dependent succinate-semialdehyde dehydrogenase</fullName>
    </submittedName>
</protein>
<dbReference type="EMBL" id="NGFO01000003">
    <property type="protein sequence ID" value="OUC80240.1"/>
    <property type="molecule type" value="Genomic_DNA"/>
</dbReference>
<dbReference type="FunFam" id="3.40.605.10:FF:000005">
    <property type="entry name" value="Succinate-semialdehyde dehydrogenase I"/>
    <property type="match status" value="1"/>
</dbReference>
<keyword evidence="7" id="KW-1185">Reference proteome</keyword>
<evidence type="ECO:0000256" key="4">
    <source>
        <dbReference type="RuleBase" id="RU003345"/>
    </source>
</evidence>
<reference evidence="6 7" key="1">
    <citation type="submission" date="2017-05" db="EMBL/GenBank/DDBJ databases">
        <title>Biotechnological potential of actinobacteria isolated from South African environments.</title>
        <authorList>
            <person name="Le Roes-Hill M."/>
            <person name="Prins A."/>
            <person name="Durrell K.A."/>
        </authorList>
    </citation>
    <scope>NUCLEOTIDE SEQUENCE [LARGE SCALE GENOMIC DNA]</scope>
    <source>
        <strain evidence="6">BS2</strain>
    </source>
</reference>
<comment type="caution">
    <text evidence="6">The sequence shown here is derived from an EMBL/GenBank/DDBJ whole genome shotgun (WGS) entry which is preliminary data.</text>
</comment>
<dbReference type="OrthoDB" id="6882680at2"/>
<dbReference type="InterPro" id="IPR016161">
    <property type="entry name" value="Ald_DH/histidinol_DH"/>
</dbReference>
<dbReference type="CDD" id="cd07103">
    <property type="entry name" value="ALDH_F5_SSADH_GabD"/>
    <property type="match status" value="1"/>
</dbReference>
<dbReference type="InterPro" id="IPR015590">
    <property type="entry name" value="Aldehyde_DH_dom"/>
</dbReference>
<dbReference type="STRING" id="417102.CA982_03315"/>
<evidence type="ECO:0000256" key="2">
    <source>
        <dbReference type="ARBA" id="ARBA00023002"/>
    </source>
</evidence>
<dbReference type="AlphaFoldDB" id="A0A243QEP2"/>
<dbReference type="InterPro" id="IPR016162">
    <property type="entry name" value="Ald_DH_N"/>
</dbReference>
<dbReference type="GO" id="GO:0009450">
    <property type="term" value="P:gamma-aminobutyric acid catabolic process"/>
    <property type="evidence" value="ECO:0007669"/>
    <property type="project" value="TreeGrafter"/>
</dbReference>
<dbReference type="GO" id="GO:0004777">
    <property type="term" value="F:succinate-semialdehyde dehydrogenase (NAD+) activity"/>
    <property type="evidence" value="ECO:0007669"/>
    <property type="project" value="TreeGrafter"/>
</dbReference>
<evidence type="ECO:0000256" key="3">
    <source>
        <dbReference type="PROSITE-ProRule" id="PRU10007"/>
    </source>
</evidence>
<dbReference type="InterPro" id="IPR029510">
    <property type="entry name" value="Ald_DH_CS_GLU"/>
</dbReference>
<proteinExistence type="inferred from homology"/>
<evidence type="ECO:0000313" key="6">
    <source>
        <dbReference type="EMBL" id="OUC80240.1"/>
    </source>
</evidence>
<feature type="domain" description="Aldehyde dehydrogenase" evidence="5">
    <location>
        <begin position="34"/>
        <end position="502"/>
    </location>
</feature>
<dbReference type="SUPFAM" id="SSF53720">
    <property type="entry name" value="ALDH-like"/>
    <property type="match status" value="1"/>
</dbReference>
<dbReference type="InterPro" id="IPR050740">
    <property type="entry name" value="Aldehyde_DH_Superfamily"/>
</dbReference>